<dbReference type="InterPro" id="IPR043426">
    <property type="entry name" value="MltB-like"/>
</dbReference>
<dbReference type="Gene3D" id="1.10.101.10">
    <property type="entry name" value="PGBD-like superfamily/PGBD"/>
    <property type="match status" value="6"/>
</dbReference>
<dbReference type="Pfam" id="PF01471">
    <property type="entry name" value="PG_binding_1"/>
    <property type="match status" value="6"/>
</dbReference>
<dbReference type="SUPFAM" id="SSF47090">
    <property type="entry name" value="PGBD-like"/>
    <property type="match status" value="6"/>
</dbReference>
<protein>
    <recommendedName>
        <fullName evidence="3">Peptidoglycan binding-like domain-containing protein</fullName>
    </recommendedName>
</protein>
<evidence type="ECO:0000256" key="2">
    <source>
        <dbReference type="SAM" id="Phobius"/>
    </source>
</evidence>
<evidence type="ECO:0000313" key="4">
    <source>
        <dbReference type="EMBL" id="NMF57743.1"/>
    </source>
</evidence>
<feature type="domain" description="Peptidoglycan binding-like" evidence="3">
    <location>
        <begin position="233"/>
        <end position="288"/>
    </location>
</feature>
<comment type="caution">
    <text evidence="4">The sequence shown here is derived from an EMBL/GenBank/DDBJ whole genome shotgun (WGS) entry which is preliminary data.</text>
</comment>
<proteinExistence type="predicted"/>
<feature type="region of interest" description="Disordered" evidence="1">
    <location>
        <begin position="479"/>
        <end position="554"/>
    </location>
</feature>
<evidence type="ECO:0000313" key="5">
    <source>
        <dbReference type="Proteomes" id="UP000738376"/>
    </source>
</evidence>
<dbReference type="InterPro" id="IPR036366">
    <property type="entry name" value="PGBDSf"/>
</dbReference>
<feature type="compositionally biased region" description="Low complexity" evidence="1">
    <location>
        <begin position="377"/>
        <end position="388"/>
    </location>
</feature>
<dbReference type="PANTHER" id="PTHR30163:SF8">
    <property type="entry name" value="LYTIC MUREIN TRANSGLYCOSYLASE"/>
    <property type="match status" value="1"/>
</dbReference>
<feature type="region of interest" description="Disordered" evidence="1">
    <location>
        <begin position="377"/>
        <end position="397"/>
    </location>
</feature>
<dbReference type="EMBL" id="JAAVJL010000001">
    <property type="protein sequence ID" value="NMF57743.1"/>
    <property type="molecule type" value="Genomic_DNA"/>
</dbReference>
<feature type="domain" description="Peptidoglycan binding-like" evidence="3">
    <location>
        <begin position="316"/>
        <end position="371"/>
    </location>
</feature>
<feature type="domain" description="Peptidoglycan binding-like" evidence="3">
    <location>
        <begin position="157"/>
        <end position="211"/>
    </location>
</feature>
<feature type="transmembrane region" description="Helical" evidence="2">
    <location>
        <begin position="48"/>
        <end position="71"/>
    </location>
</feature>
<dbReference type="InterPro" id="IPR002477">
    <property type="entry name" value="Peptidoglycan-bd-like"/>
</dbReference>
<keyword evidence="2" id="KW-1133">Transmembrane helix</keyword>
<accession>A0ABX1LNN1</accession>
<feature type="domain" description="Peptidoglycan binding-like" evidence="3">
    <location>
        <begin position="76"/>
        <end position="131"/>
    </location>
</feature>
<dbReference type="InterPro" id="IPR036365">
    <property type="entry name" value="PGBD-like_sf"/>
</dbReference>
<dbReference type="PANTHER" id="PTHR30163">
    <property type="entry name" value="MEMBRANE-BOUND LYTIC MUREIN TRANSGLYCOSYLASE B"/>
    <property type="match status" value="1"/>
</dbReference>
<dbReference type="RefSeq" id="WP_169362735.1">
    <property type="nucleotide sequence ID" value="NZ_JAAVJL010000001.1"/>
</dbReference>
<gene>
    <name evidence="4" type="ORF">HC246_06855</name>
</gene>
<evidence type="ECO:0000256" key="1">
    <source>
        <dbReference type="SAM" id="MobiDB-lite"/>
    </source>
</evidence>
<sequence length="624" mass="64171">MELLAYIQEEFVCDDQAIATADNISTNANMETTFQTWLKKLTTKSAKLSLNVILASTTLLIGLGSTLTAIAEVTPSSDVKYVQSLLAKNGFDPGAIDGVAGSSTKNAIIRAQQSLGLAPDGVAGSRTIAALENGAPVAKVEAKASESDTTSASVPSSSVMNLQKLLADRGFYNGAVDGIMGNQTRNAIIAAQKAYNLTPDGVAGPQTLAALESDGSKTATIAISTSNTSTTKSTEVANLQELLSKRGFYNGAVDGIMGNQTRSAIIAAQKNYGLTADGIAGSKTIAALESGSSKVNIAAKNTTTTTESKDAVKASDSNVASVQQLLAKRGFYNGAIDGIKGNQTKAAIIAAQNAYGLTPDGIAGAQTVAALQKDAPTSSTATKATAPTNQAAKSSATTDENVANLQNLLTDRGFYSGPITGFLGPRTKAAIISAQKAYGLTPDGVAGAQTIAALESGAPRQQQITVNNTPTVRVQPQVVTPQATPQPQLQPKIQVQPQAPQVQPQAKATQPATQATPQAQVTPQATAQPQATVKPQVQPTPATPIATATATPQASASNAQIVELQNLLAKRGFYNGKADGVLTAETRNAIVRAQNFYTITPADGSPSNKLIDSLSKDTFISEGN</sequence>
<evidence type="ECO:0000259" key="3">
    <source>
        <dbReference type="Pfam" id="PF01471"/>
    </source>
</evidence>
<name>A0ABX1LNN1_9CYAN</name>
<feature type="domain" description="Peptidoglycan binding-like" evidence="3">
    <location>
        <begin position="558"/>
        <end position="612"/>
    </location>
</feature>
<dbReference type="Proteomes" id="UP000738376">
    <property type="component" value="Unassembled WGS sequence"/>
</dbReference>
<feature type="domain" description="Peptidoglycan binding-like" evidence="3">
    <location>
        <begin position="399"/>
        <end position="454"/>
    </location>
</feature>
<keyword evidence="5" id="KW-1185">Reference proteome</keyword>
<organism evidence="4 5">
    <name type="scientific">Pseudanabaena yagii GIHE-NHR1</name>
    <dbReference type="NCBI Taxonomy" id="2722753"/>
    <lineage>
        <taxon>Bacteria</taxon>
        <taxon>Bacillati</taxon>
        <taxon>Cyanobacteriota</taxon>
        <taxon>Cyanophyceae</taxon>
        <taxon>Pseudanabaenales</taxon>
        <taxon>Pseudanabaenaceae</taxon>
        <taxon>Pseudanabaena</taxon>
        <taxon>Pseudanabaena yagii</taxon>
    </lineage>
</organism>
<reference evidence="4 5" key="1">
    <citation type="submission" date="2020-03" db="EMBL/GenBank/DDBJ databases">
        <title>Draft Genome Sequence of 2-Methylisoborneol Producing Pseudanabaena yagii Strain GIHE-NHR1 Isolated from North Han River in South Korea.</title>
        <authorList>
            <person name="Jeong J."/>
        </authorList>
    </citation>
    <scope>NUCLEOTIDE SEQUENCE [LARGE SCALE GENOMIC DNA]</scope>
    <source>
        <strain evidence="4 5">GIHE-NHR1</strain>
    </source>
</reference>
<keyword evidence="2" id="KW-0472">Membrane</keyword>
<keyword evidence="2" id="KW-0812">Transmembrane</keyword>